<evidence type="ECO:0000256" key="7">
    <source>
        <dbReference type="ARBA" id="ARBA00023173"/>
    </source>
</evidence>
<evidence type="ECO:0000313" key="12">
    <source>
        <dbReference type="EMBL" id="SEU10024.1"/>
    </source>
</evidence>
<dbReference type="OrthoDB" id="9814803at2"/>
<evidence type="ECO:0000256" key="6">
    <source>
        <dbReference type="ARBA" id="ARBA00023136"/>
    </source>
</evidence>
<proteinExistence type="predicted"/>
<evidence type="ECO:0000256" key="5">
    <source>
        <dbReference type="ARBA" id="ARBA00023065"/>
    </source>
</evidence>
<dbReference type="PRINTS" id="PR00762">
    <property type="entry name" value="CLCHANNEL"/>
</dbReference>
<feature type="transmembrane region" description="Helical" evidence="10">
    <location>
        <begin position="37"/>
        <end position="61"/>
    </location>
</feature>
<dbReference type="Pfam" id="PF00654">
    <property type="entry name" value="Voltage_CLC"/>
    <property type="match status" value="1"/>
</dbReference>
<evidence type="ECO:0000256" key="4">
    <source>
        <dbReference type="ARBA" id="ARBA00022989"/>
    </source>
</evidence>
<keyword evidence="13" id="KW-1185">Reference proteome</keyword>
<feature type="transmembrane region" description="Helical" evidence="10">
    <location>
        <begin position="415"/>
        <end position="432"/>
    </location>
</feature>
<keyword evidence="4 10" id="KW-1133">Transmembrane helix</keyword>
<dbReference type="AlphaFoldDB" id="A0A1I0D4R7"/>
<evidence type="ECO:0000256" key="10">
    <source>
        <dbReference type="SAM" id="Phobius"/>
    </source>
</evidence>
<reference evidence="11 13" key="1">
    <citation type="submission" date="2016-10" db="EMBL/GenBank/DDBJ databases">
        <authorList>
            <person name="de Groot N.N."/>
        </authorList>
    </citation>
    <scope>NUCLEOTIDE SEQUENCE [LARGE SCALE GENOMIC DNA]</scope>
    <source>
        <strain evidence="11 13">DSM 17862</strain>
    </source>
</reference>
<dbReference type="EMBL" id="FOHO01000029">
    <property type="protein sequence ID" value="SEU10024.1"/>
    <property type="molecule type" value="Genomic_DNA"/>
</dbReference>
<dbReference type="PANTHER" id="PTHR43427">
    <property type="entry name" value="CHLORIDE CHANNEL PROTEIN CLC-E"/>
    <property type="match status" value="1"/>
</dbReference>
<keyword evidence="9" id="KW-0407">Ion channel</keyword>
<dbReference type="GO" id="GO:0034707">
    <property type="term" value="C:chloride channel complex"/>
    <property type="evidence" value="ECO:0007669"/>
    <property type="project" value="UniProtKB-KW"/>
</dbReference>
<dbReference type="SUPFAM" id="SSF81340">
    <property type="entry name" value="Clc chloride channel"/>
    <property type="match status" value="1"/>
</dbReference>
<dbReference type="Gene3D" id="3.10.580.10">
    <property type="entry name" value="CBS-domain"/>
    <property type="match status" value="1"/>
</dbReference>
<keyword evidence="2" id="KW-0813">Transport</keyword>
<protein>
    <submittedName>
        <fullName evidence="11">Chloride channel protein, CIC family</fullName>
    </submittedName>
</protein>
<feature type="transmembrane region" description="Helical" evidence="10">
    <location>
        <begin position="253"/>
        <end position="274"/>
    </location>
</feature>
<evidence type="ECO:0000256" key="3">
    <source>
        <dbReference type="ARBA" id="ARBA00022692"/>
    </source>
</evidence>
<feature type="transmembrane region" description="Helical" evidence="10">
    <location>
        <begin position="325"/>
        <end position="346"/>
    </location>
</feature>
<dbReference type="Proteomes" id="UP000199180">
    <property type="component" value="Unassembled WGS sequence"/>
</dbReference>
<feature type="transmembrane region" description="Helical" evidence="10">
    <location>
        <begin position="179"/>
        <end position="204"/>
    </location>
</feature>
<evidence type="ECO:0000256" key="8">
    <source>
        <dbReference type="ARBA" id="ARBA00023214"/>
    </source>
</evidence>
<sequence>MGWARDPNVLLPRKHHGLAVAARGNLLRRRLFARGNAVGFMVLAVAVGALAGMVVSAISLASQALHSLLYGVAFGAGLSGSDLARDWRLLATPVAGGLLTTLFLHLRRRKGSIVDPIEANALYGGRMSLTDSIWVSLQNLASNGFGLSAGLEAAYTQVSSGIASKLGLKLKLRREDMRVLVGCGAAGAIAAAFGAPLTGAFYAFELIIGTYSTVSLAPVIAAAIVAMLVSRALTGEPFTIDVGPIGTITAMDFLPALAMGGICAALGILVMIGVTRTERLATLARIPAWIRPAIGGLLVGGLALISPQILSAGHGAMHINLDHDVALHALVGLFLLKALATAITIGSGFRGGLFFASLLLGALVGKALAVPLDWLAPGMMSSAALAVIGMSAFGVAVIGGPLAMTFLTLEVTGEFPIAVLVLAASITSSLVVRQTFGYSFSTWRFHLRGESIRSAHDVGWIRNLTVDRLMRRDVVTARDDMTAEEFRQAFPLGSTQRVIVTDTDNAYAAVVLVPEIHADADAAEPRSDLASFFHQQTDILLPGMNARQAAALFENSRSEALAVVSDRVERRVLGILTESHTLRRYSEELDKQRRDIIGAAE</sequence>
<evidence type="ECO:0000256" key="9">
    <source>
        <dbReference type="ARBA" id="ARBA00023303"/>
    </source>
</evidence>
<gene>
    <name evidence="11" type="ORF">SAMN04489858_1045</name>
    <name evidence="12" type="ORF">SAMN04489858_1292</name>
</gene>
<keyword evidence="3 10" id="KW-0812">Transmembrane</keyword>
<name>A0A1I0D4R7_9RHOB</name>
<dbReference type="Gene3D" id="1.10.3080.10">
    <property type="entry name" value="Clc chloride channel"/>
    <property type="match status" value="1"/>
</dbReference>
<evidence type="ECO:0000313" key="11">
    <source>
        <dbReference type="EMBL" id="SET27139.1"/>
    </source>
</evidence>
<accession>A0A1I0D4R7</accession>
<feature type="transmembrane region" description="Helical" evidence="10">
    <location>
        <begin position="286"/>
        <end position="305"/>
    </location>
</feature>
<dbReference type="InterPro" id="IPR001807">
    <property type="entry name" value="ClC"/>
</dbReference>
<evidence type="ECO:0000313" key="13">
    <source>
        <dbReference type="Proteomes" id="UP000199180"/>
    </source>
</evidence>
<dbReference type="InterPro" id="IPR046342">
    <property type="entry name" value="CBS_dom_sf"/>
</dbReference>
<comment type="subcellular location">
    <subcellularLocation>
        <location evidence="1">Membrane</location>
        <topology evidence="1">Multi-pass membrane protein</topology>
    </subcellularLocation>
</comment>
<evidence type="ECO:0000256" key="2">
    <source>
        <dbReference type="ARBA" id="ARBA00022448"/>
    </source>
</evidence>
<organism evidence="11 13">
    <name type="scientific">Paracoccus homiensis</name>
    <dbReference type="NCBI Taxonomy" id="364199"/>
    <lineage>
        <taxon>Bacteria</taxon>
        <taxon>Pseudomonadati</taxon>
        <taxon>Pseudomonadota</taxon>
        <taxon>Alphaproteobacteria</taxon>
        <taxon>Rhodobacterales</taxon>
        <taxon>Paracoccaceae</taxon>
        <taxon>Paracoccus</taxon>
    </lineage>
</organism>
<keyword evidence="8" id="KW-0868">Chloride</keyword>
<feature type="transmembrane region" description="Helical" evidence="10">
    <location>
        <begin position="87"/>
        <end position="106"/>
    </location>
</feature>
<feature type="transmembrane region" description="Helical" evidence="10">
    <location>
        <begin position="384"/>
        <end position="409"/>
    </location>
</feature>
<dbReference type="GO" id="GO:0005254">
    <property type="term" value="F:chloride channel activity"/>
    <property type="evidence" value="ECO:0007669"/>
    <property type="project" value="UniProtKB-KW"/>
</dbReference>
<dbReference type="CDD" id="cd00400">
    <property type="entry name" value="Voltage_gated_ClC"/>
    <property type="match status" value="1"/>
</dbReference>
<feature type="transmembrane region" description="Helical" evidence="10">
    <location>
        <begin position="352"/>
        <end position="372"/>
    </location>
</feature>
<dbReference type="PANTHER" id="PTHR43427:SF6">
    <property type="entry name" value="CHLORIDE CHANNEL PROTEIN CLC-E"/>
    <property type="match status" value="1"/>
</dbReference>
<dbReference type="SUPFAM" id="SSF54631">
    <property type="entry name" value="CBS-domain pair"/>
    <property type="match status" value="1"/>
</dbReference>
<dbReference type="STRING" id="364199.SAMN04489858_1045"/>
<keyword evidence="5" id="KW-0406">Ion transport</keyword>
<evidence type="ECO:0000256" key="1">
    <source>
        <dbReference type="ARBA" id="ARBA00004141"/>
    </source>
</evidence>
<dbReference type="EMBL" id="FOHO01000004">
    <property type="protein sequence ID" value="SET27139.1"/>
    <property type="molecule type" value="Genomic_DNA"/>
</dbReference>
<dbReference type="InterPro" id="IPR014743">
    <property type="entry name" value="Cl-channel_core"/>
</dbReference>
<keyword evidence="7" id="KW-0869">Chloride channel</keyword>
<dbReference type="InterPro" id="IPR050368">
    <property type="entry name" value="ClC-type_chloride_channel"/>
</dbReference>
<keyword evidence="6 10" id="KW-0472">Membrane</keyword>
<dbReference type="RefSeq" id="WP_090733573.1">
    <property type="nucleotide sequence ID" value="NZ_FOHO01000004.1"/>
</dbReference>